<comment type="caution">
    <text evidence="3">The sequence shown here is derived from an EMBL/GenBank/DDBJ whole genome shotgun (WGS) entry which is preliminary data.</text>
</comment>
<protein>
    <submittedName>
        <fullName evidence="3">Uncharacterized protein</fullName>
    </submittedName>
</protein>
<keyword evidence="2" id="KW-0732">Signal</keyword>
<feature type="signal peptide" evidence="2">
    <location>
        <begin position="1"/>
        <end position="33"/>
    </location>
</feature>
<evidence type="ECO:0000313" key="3">
    <source>
        <dbReference type="EMBL" id="CAK0906066.1"/>
    </source>
</evidence>
<accession>A0ABN9Y0X7</accession>
<proteinExistence type="predicted"/>
<name>A0ABN9Y0X7_9DINO</name>
<gene>
    <name evidence="3" type="ORF">PCOR1329_LOCUS81533</name>
</gene>
<feature type="chain" id="PRO_5047042369" evidence="2">
    <location>
        <begin position="34"/>
        <end position="954"/>
    </location>
</feature>
<organism evidence="3 4">
    <name type="scientific">Prorocentrum cordatum</name>
    <dbReference type="NCBI Taxonomy" id="2364126"/>
    <lineage>
        <taxon>Eukaryota</taxon>
        <taxon>Sar</taxon>
        <taxon>Alveolata</taxon>
        <taxon>Dinophyceae</taxon>
        <taxon>Prorocentrales</taxon>
        <taxon>Prorocentraceae</taxon>
        <taxon>Prorocentrum</taxon>
    </lineage>
</organism>
<dbReference type="EMBL" id="CAUYUJ010021638">
    <property type="protein sequence ID" value="CAK0906066.1"/>
    <property type="molecule type" value="Genomic_DNA"/>
</dbReference>
<evidence type="ECO:0000313" key="4">
    <source>
        <dbReference type="Proteomes" id="UP001189429"/>
    </source>
</evidence>
<evidence type="ECO:0000256" key="2">
    <source>
        <dbReference type="SAM" id="SignalP"/>
    </source>
</evidence>
<keyword evidence="1" id="KW-0472">Membrane</keyword>
<feature type="transmembrane region" description="Helical" evidence="1">
    <location>
        <begin position="765"/>
        <end position="787"/>
    </location>
</feature>
<evidence type="ECO:0000256" key="1">
    <source>
        <dbReference type="SAM" id="Phobius"/>
    </source>
</evidence>
<dbReference type="Proteomes" id="UP001189429">
    <property type="component" value="Unassembled WGS sequence"/>
</dbReference>
<reference evidence="3" key="1">
    <citation type="submission" date="2023-10" db="EMBL/GenBank/DDBJ databases">
        <authorList>
            <person name="Chen Y."/>
            <person name="Shah S."/>
            <person name="Dougan E. K."/>
            <person name="Thang M."/>
            <person name="Chan C."/>
        </authorList>
    </citation>
    <scope>NUCLEOTIDE SEQUENCE [LARGE SCALE GENOMIC DNA]</scope>
</reference>
<keyword evidence="4" id="KW-1185">Reference proteome</keyword>
<keyword evidence="1" id="KW-1133">Transmembrane helix</keyword>
<keyword evidence="1" id="KW-0812">Transmembrane</keyword>
<sequence length="954" mass="105200">MAAVAGSMCTSITFGGRARAFVLCLCLLGPASAMRQTGIRDLVNGAGENRSFQDLPKDFVATDWAQSKHLTTLLNLSLAQREGAASESDAESEEVVAAVLAVTMAMVSIVTTAWDLWEKWNAVMMLQYALTSLRDSPWTQKERYERYDSLALCTVERIDESVDTMGVAATYYQLLYYAATQCARPDVHINWFATSHRCTRDYAQERVEEMYEQVCSPHYGLALIGTVDMLLANDTVAAPDGCACLAGHACDGKAWCWVPKGSNCPDVQFSPTRWGYSSHTPCLAERMANPDKARALMKSTCTICHHGFYSNAGIIEAQLFDGTFGEGSEVSLRDEQQRRALKEQLAATLRSVHNISAAHLSIMPVGGLEDPDGAPPPDVQRAFVAILRWEALMAFDKRCKDFKDTLPTSERTLMTGEDLGNEKIARLLVDGRLAKLGTSVGRTGEKMMYPLVSIFNRSKQAWTALWNHTSGPTSGPGESLLQAAYQRHRVHLGQRSDLWEASTKFCTEESFLKQDLREKAEAAGPAITRLQETCDAVHDAVPREEERSRTMLDKVETGPSCQCTGLDHKVFCGDVQVAMRKFLVRNVVKTAGCHTPYCAPEARALAVRARFLRCGVVAGAVGRWSRWFRSAGCKCQRPDHVVFCGGAQVAGRKFSLEGDILANATCQAPYCAAAPGRPASAGLAQGDSLAQLSRVHSAAVAGTDPWSVLLWVPLQLAQLMKISAQGALDKGMALWWFAFNNVYGAFGTVEAVNILMKGTKLVDKFAQWTGIVTFFIWLINDAIFTGVNVHMCPKITQWIELMDDVRPALDDEAQESLTKTESTLKRRKTQKHMWCNRSVGDVRKELVTEIAERSTAVRRLRELHYSTALGWELHDPRSLASPDDDMAELLQRHENVTLLLEQELKPARVCSIAASVMQEDWRADGLDEVTSVTMYRSACSCEPPPSECRALSGA</sequence>